<dbReference type="Gene3D" id="2.60.40.2310">
    <property type="match status" value="1"/>
</dbReference>
<dbReference type="GO" id="GO:0006508">
    <property type="term" value="P:proteolysis"/>
    <property type="evidence" value="ECO:0007669"/>
    <property type="project" value="UniProtKB-KW"/>
</dbReference>
<feature type="chain" id="PRO_5032272087" evidence="9">
    <location>
        <begin position="25"/>
        <end position="712"/>
    </location>
</feature>
<dbReference type="Gene3D" id="3.40.50.200">
    <property type="entry name" value="Peptidase S8/S53 domain"/>
    <property type="match status" value="1"/>
</dbReference>
<dbReference type="PROSITE" id="PS00137">
    <property type="entry name" value="SUBTILASE_HIS"/>
    <property type="match status" value="1"/>
</dbReference>
<dbReference type="GO" id="GO:0004252">
    <property type="term" value="F:serine-type endopeptidase activity"/>
    <property type="evidence" value="ECO:0007669"/>
    <property type="project" value="UniProtKB-UniRule"/>
</dbReference>
<evidence type="ECO:0000256" key="3">
    <source>
        <dbReference type="ARBA" id="ARBA00022729"/>
    </source>
</evidence>
<evidence type="ECO:0000256" key="2">
    <source>
        <dbReference type="ARBA" id="ARBA00022670"/>
    </source>
</evidence>
<evidence type="ECO:0000259" key="13">
    <source>
        <dbReference type="Pfam" id="PF17766"/>
    </source>
</evidence>
<sequence>MGALLPPSTLVPFIFFLLLSPSLSQLLPINTERHLQTYIIHVKHPNSTLLSPSGLRNWHASFLPNGTLSSGSPRLIYSYRSAISGFAARLTPEEARAMEEAAVGAGGFLLCHPDRSLVPHTTYTPRFLGLADEWASGSGIGAWEKSFFGEGVVIGLIDSGGQKDSLFDGDGHGTHVAGIAAGNFVLHAEVGGMASGTASGMAPKAHLAVYKACFEGECRESDILAAVEQGIHDGVDVFLLPLGGIPQPMYRDAIATASFSAFSKGIIVCTSAGNSGPRRGALSHEAPWLLTVGASNLDRRMKAAVKLGNGVLLVGESAFQPQIHEFPPIFLPLVFPGIDGDPALANCRHRSLRDLDLRGKIILCFAGDGENTDKTRSARAAGAAGVILMNRRKHGSTTRSEMHDLPASHVSYFDGRTIRSYIYSSPPETATAALFFNGTAYGARPSPAIAAFSARGPSMMNGGLLKPDIVAPGVNVLSAWPPHVNDAPSFGFLSGTSMAAAHVAGVAALVRRRHRRWSPAMIHSALVTSAIYTDLDGFQLFDELSHNSSASLFATGAGQLNPEGAMRPGLVYDIDPNDYLHYLCGLGYTNTQIWVFAKRFISCNESNKAEQLNYPTISARLGSNTSKIVRRTATSVRKGSTVYWARIEEPSGVRVDLSRYQLSFSRPRQEESYEVRLSIHGRRPNRGHVSQGRLSWVSKKHVVSSPILVTFD</sequence>
<keyword evidence="6" id="KW-0325">Glycoprotein</keyword>
<feature type="domain" description="PA" evidence="11">
    <location>
        <begin position="347"/>
        <end position="417"/>
    </location>
</feature>
<evidence type="ECO:0000256" key="9">
    <source>
        <dbReference type="SAM" id="SignalP"/>
    </source>
</evidence>
<keyword evidence="2 8" id="KW-0645">Protease</keyword>
<feature type="signal peptide" evidence="9">
    <location>
        <begin position="1"/>
        <end position="24"/>
    </location>
</feature>
<dbReference type="InterPro" id="IPR046450">
    <property type="entry name" value="PA_dom_sf"/>
</dbReference>
<comment type="similarity">
    <text evidence="1 8">Belongs to the peptidase S8 family.</text>
</comment>
<keyword evidence="15" id="KW-1185">Reference proteome</keyword>
<evidence type="ECO:0000259" key="12">
    <source>
        <dbReference type="Pfam" id="PF05922"/>
    </source>
</evidence>
<keyword evidence="4 8" id="KW-0378">Hydrolase</keyword>
<dbReference type="InterPro" id="IPR041469">
    <property type="entry name" value="Subtilisin-like_FN3"/>
</dbReference>
<evidence type="ECO:0000256" key="7">
    <source>
        <dbReference type="PIRSR" id="PIRSR615500-1"/>
    </source>
</evidence>
<dbReference type="CDD" id="cd02120">
    <property type="entry name" value="PA_subtilisin_like"/>
    <property type="match status" value="1"/>
</dbReference>
<feature type="domain" description="Inhibitor I9" evidence="12">
    <location>
        <begin position="37"/>
        <end position="100"/>
    </location>
</feature>
<dbReference type="InterPro" id="IPR045051">
    <property type="entry name" value="SBT"/>
</dbReference>
<evidence type="ECO:0000259" key="10">
    <source>
        <dbReference type="Pfam" id="PF00082"/>
    </source>
</evidence>
<dbReference type="InterPro" id="IPR036852">
    <property type="entry name" value="Peptidase_S8/S53_dom_sf"/>
</dbReference>
<protein>
    <submittedName>
        <fullName evidence="14">Uncharacterized protein</fullName>
    </submittedName>
</protein>
<evidence type="ECO:0000256" key="8">
    <source>
        <dbReference type="PROSITE-ProRule" id="PRU01240"/>
    </source>
</evidence>
<feature type="active site" description="Charge relay system" evidence="7 8">
    <location>
        <position position="497"/>
    </location>
</feature>
<evidence type="ECO:0000256" key="1">
    <source>
        <dbReference type="ARBA" id="ARBA00011073"/>
    </source>
</evidence>
<dbReference type="Pfam" id="PF17766">
    <property type="entry name" value="fn3_6"/>
    <property type="match status" value="1"/>
</dbReference>
<evidence type="ECO:0000313" key="14">
    <source>
        <dbReference type="EMBL" id="KAG0475980.1"/>
    </source>
</evidence>
<name>A0A835QTD5_VANPL</name>
<comment type="caution">
    <text evidence="14">The sequence shown here is derived from an EMBL/GenBank/DDBJ whole genome shotgun (WGS) entry which is preliminary data.</text>
</comment>
<keyword evidence="3 9" id="KW-0732">Signal</keyword>
<dbReference type="PRINTS" id="PR00723">
    <property type="entry name" value="SUBTILISIN"/>
</dbReference>
<dbReference type="Proteomes" id="UP000636800">
    <property type="component" value="Chromosome 6"/>
</dbReference>
<dbReference type="OrthoDB" id="427030at2759"/>
<keyword evidence="5 8" id="KW-0720">Serine protease</keyword>
<reference evidence="14 15" key="1">
    <citation type="journal article" date="2020" name="Nat. Food">
        <title>A phased Vanilla planifolia genome enables genetic improvement of flavour and production.</title>
        <authorList>
            <person name="Hasing T."/>
            <person name="Tang H."/>
            <person name="Brym M."/>
            <person name="Khazi F."/>
            <person name="Huang T."/>
            <person name="Chambers A.H."/>
        </authorList>
    </citation>
    <scope>NUCLEOTIDE SEQUENCE [LARGE SCALE GENOMIC DNA]</scope>
    <source>
        <tissue evidence="14">Leaf</tissue>
    </source>
</reference>
<dbReference type="PROSITE" id="PS51892">
    <property type="entry name" value="SUBTILASE"/>
    <property type="match status" value="1"/>
</dbReference>
<dbReference type="InterPro" id="IPR037045">
    <property type="entry name" value="S8pro/Inhibitor_I9_sf"/>
</dbReference>
<feature type="domain" description="Peptidase S8/S53" evidence="10">
    <location>
        <begin position="160"/>
        <end position="542"/>
    </location>
</feature>
<dbReference type="Pfam" id="PF00082">
    <property type="entry name" value="Peptidase_S8"/>
    <property type="match status" value="1"/>
</dbReference>
<dbReference type="EMBL" id="JADCNL010000006">
    <property type="protein sequence ID" value="KAG0475980.1"/>
    <property type="molecule type" value="Genomic_DNA"/>
</dbReference>
<dbReference type="PANTHER" id="PTHR10795">
    <property type="entry name" value="PROPROTEIN CONVERTASE SUBTILISIN/KEXIN"/>
    <property type="match status" value="1"/>
</dbReference>
<evidence type="ECO:0000256" key="5">
    <source>
        <dbReference type="ARBA" id="ARBA00022825"/>
    </source>
</evidence>
<evidence type="ECO:0000256" key="6">
    <source>
        <dbReference type="ARBA" id="ARBA00023180"/>
    </source>
</evidence>
<evidence type="ECO:0000313" key="15">
    <source>
        <dbReference type="Proteomes" id="UP000636800"/>
    </source>
</evidence>
<evidence type="ECO:0000259" key="11">
    <source>
        <dbReference type="Pfam" id="PF02225"/>
    </source>
</evidence>
<dbReference type="AlphaFoldDB" id="A0A835QTD5"/>
<proteinExistence type="inferred from homology"/>
<dbReference type="Gene3D" id="3.30.70.80">
    <property type="entry name" value="Peptidase S8 propeptide/proteinase inhibitor I9"/>
    <property type="match status" value="1"/>
</dbReference>
<feature type="domain" description="Subtilisin-like protease fibronectin type-III" evidence="13">
    <location>
        <begin position="611"/>
        <end position="709"/>
    </location>
</feature>
<dbReference type="InterPro" id="IPR015500">
    <property type="entry name" value="Peptidase_S8_subtilisin-rel"/>
</dbReference>
<feature type="active site" description="Charge relay system" evidence="7 8">
    <location>
        <position position="172"/>
    </location>
</feature>
<dbReference type="Pfam" id="PF05922">
    <property type="entry name" value="Inhibitor_I9"/>
    <property type="match status" value="1"/>
</dbReference>
<dbReference type="SUPFAM" id="SSF52743">
    <property type="entry name" value="Subtilisin-like"/>
    <property type="match status" value="1"/>
</dbReference>
<dbReference type="Pfam" id="PF02225">
    <property type="entry name" value="PA"/>
    <property type="match status" value="1"/>
</dbReference>
<feature type="active site" description="Charge relay system" evidence="7 8">
    <location>
        <position position="158"/>
    </location>
</feature>
<dbReference type="InterPro" id="IPR003137">
    <property type="entry name" value="PA_domain"/>
</dbReference>
<dbReference type="InterPro" id="IPR010259">
    <property type="entry name" value="S8pro/Inhibitor_I9"/>
</dbReference>
<dbReference type="SUPFAM" id="SSF52025">
    <property type="entry name" value="PA domain"/>
    <property type="match status" value="1"/>
</dbReference>
<organism evidence="14 15">
    <name type="scientific">Vanilla planifolia</name>
    <name type="common">Vanilla</name>
    <dbReference type="NCBI Taxonomy" id="51239"/>
    <lineage>
        <taxon>Eukaryota</taxon>
        <taxon>Viridiplantae</taxon>
        <taxon>Streptophyta</taxon>
        <taxon>Embryophyta</taxon>
        <taxon>Tracheophyta</taxon>
        <taxon>Spermatophyta</taxon>
        <taxon>Magnoliopsida</taxon>
        <taxon>Liliopsida</taxon>
        <taxon>Asparagales</taxon>
        <taxon>Orchidaceae</taxon>
        <taxon>Vanilloideae</taxon>
        <taxon>Vanilleae</taxon>
        <taxon>Vanilla</taxon>
    </lineage>
</organism>
<gene>
    <name evidence="14" type="ORF">HPP92_012821</name>
</gene>
<accession>A0A835QTD5</accession>
<dbReference type="InterPro" id="IPR000209">
    <property type="entry name" value="Peptidase_S8/S53_dom"/>
</dbReference>
<dbReference type="Gene3D" id="3.50.30.30">
    <property type="match status" value="1"/>
</dbReference>
<evidence type="ECO:0000256" key="4">
    <source>
        <dbReference type="ARBA" id="ARBA00022801"/>
    </source>
</evidence>
<dbReference type="InterPro" id="IPR022398">
    <property type="entry name" value="Peptidase_S8_His-AS"/>
</dbReference>